<feature type="compositionally biased region" description="Basic and acidic residues" evidence="1">
    <location>
        <begin position="24"/>
        <end position="35"/>
    </location>
</feature>
<feature type="compositionally biased region" description="Low complexity" evidence="1">
    <location>
        <begin position="206"/>
        <end position="224"/>
    </location>
</feature>
<sequence>MKQNTSYSHHGKKFRQLYNEDNEIDLRSRTKEERLQHKREKWMIQQEREREYEKLKKKRILEYELRRAREKKLSKRSKSKSPENRDRSNASNTSKTFILSEKLESSDGISLFRGPEGTQINATELRKIKVDIHRVLPGKPTTTTDELKRDIINPEDVMLKRRTGEGSKPIFEREEIKDVLKTNEITVLVVNIKGSENEITCKNHATSSNSLRSRSRSLQHTSSRYSSLASQKIQEIAGLNKNICHLLCQHYLPLQKKNAGISRERSRDRNREYKKKDRQYGKLYNEKEKLLQEKTSRKRYSRSREREQKSHKNENSYREYRETSRERSRDKRERERSREHRSISSLSNNYNCNNNNYNNNYKHYNHYNHYNKHYNKLYYNINYIEQIPVPVYYRNFPSEPIIVRPWVSMQKQVPRFRYIGPLTPPRFIPPNMYRPHPPLNPSMFINLY</sequence>
<evidence type="ECO:0000256" key="1">
    <source>
        <dbReference type="SAM" id="MobiDB-lite"/>
    </source>
</evidence>
<evidence type="ECO:0000313" key="4">
    <source>
        <dbReference type="EMBL" id="ABW36159.1"/>
    </source>
</evidence>
<dbReference type="Pfam" id="PF12278">
    <property type="entry name" value="SDP_N"/>
    <property type="match status" value="1"/>
</dbReference>
<dbReference type="InterPro" id="IPR021007">
    <property type="entry name" value="Sex_determ_C"/>
</dbReference>
<dbReference type="EMBL" id="EU100927">
    <property type="protein sequence ID" value="ABW36159.1"/>
    <property type="molecule type" value="mRNA"/>
</dbReference>
<dbReference type="InterPro" id="IPR022063">
    <property type="entry name" value="Sex_determin_N"/>
</dbReference>
<feature type="region of interest" description="Disordered" evidence="1">
    <location>
        <begin position="259"/>
        <end position="351"/>
    </location>
</feature>
<feature type="region of interest" description="Disordered" evidence="1">
    <location>
        <begin position="204"/>
        <end position="226"/>
    </location>
</feature>
<evidence type="ECO:0000259" key="2">
    <source>
        <dbReference type="Pfam" id="PF11671"/>
    </source>
</evidence>
<feature type="compositionally biased region" description="Basic residues" evidence="1">
    <location>
        <begin position="70"/>
        <end position="79"/>
    </location>
</feature>
<feature type="compositionally biased region" description="Basic and acidic residues" evidence="1">
    <location>
        <begin position="262"/>
        <end position="295"/>
    </location>
</feature>
<dbReference type="Pfam" id="PF11671">
    <property type="entry name" value="Apis_Csd"/>
    <property type="match status" value="1"/>
</dbReference>
<accession>B1NW74</accession>
<reference evidence="4" key="1">
    <citation type="journal article" date="2008" name="Mol. Biol. Evol.">
        <title>Evidence for convergent nucleotide evolution and high allelic turnover rates at the complementary sex determiner gene of Western and Asian honeybees.</title>
        <authorList>
            <person name="Hasselmann M."/>
            <person name="Vekemans X."/>
            <person name="Pflugfelder J."/>
            <person name="Koeniger N."/>
            <person name="Koeniger G."/>
            <person name="Tingek S."/>
            <person name="Beye M."/>
        </authorList>
    </citation>
    <scope>NUCLEOTIDE SEQUENCE</scope>
    <source>
        <strain evidence="4">DorsIII15Thai</strain>
    </source>
</reference>
<organism evidence="4">
    <name type="scientific">Apis dorsata</name>
    <name type="common">Giant honeybee</name>
    <dbReference type="NCBI Taxonomy" id="7462"/>
    <lineage>
        <taxon>Eukaryota</taxon>
        <taxon>Metazoa</taxon>
        <taxon>Ecdysozoa</taxon>
        <taxon>Arthropoda</taxon>
        <taxon>Hexapoda</taxon>
        <taxon>Insecta</taxon>
        <taxon>Pterygota</taxon>
        <taxon>Neoptera</taxon>
        <taxon>Endopterygota</taxon>
        <taxon>Hymenoptera</taxon>
        <taxon>Apocrita</taxon>
        <taxon>Aculeata</taxon>
        <taxon>Apoidea</taxon>
        <taxon>Anthophila</taxon>
        <taxon>Apidae</taxon>
        <taxon>Apis</taxon>
    </lineage>
</organism>
<name>B1NW74_APIDO</name>
<feature type="domain" description="Complementary sex determiner C-terminal" evidence="2">
    <location>
        <begin position="295"/>
        <end position="442"/>
    </location>
</feature>
<dbReference type="AlphaFoldDB" id="B1NW74"/>
<feature type="domain" description="Complementary sex determination N-terminal" evidence="3">
    <location>
        <begin position="36"/>
        <end position="162"/>
    </location>
</feature>
<feature type="region of interest" description="Disordered" evidence="1">
    <location>
        <begin position="70"/>
        <end position="99"/>
    </location>
</feature>
<evidence type="ECO:0000259" key="3">
    <source>
        <dbReference type="Pfam" id="PF12278"/>
    </source>
</evidence>
<proteinExistence type="evidence at transcript level"/>
<feature type="compositionally biased region" description="Basic and acidic residues" evidence="1">
    <location>
        <begin position="302"/>
        <end position="342"/>
    </location>
</feature>
<gene>
    <name evidence="4" type="primary">csd</name>
</gene>
<protein>
    <submittedName>
        <fullName evidence="4">Complementary sex determiner</fullName>
    </submittedName>
</protein>
<feature type="region of interest" description="Disordered" evidence="1">
    <location>
        <begin position="1"/>
        <end position="40"/>
    </location>
</feature>